<name>A0A2S0WBD2_9CORY</name>
<dbReference type="InterPro" id="IPR046373">
    <property type="entry name" value="Acyl-CoA_Oxase/DH_mid-dom_sf"/>
</dbReference>
<accession>A0A2S0WBD2</accession>
<dbReference type="InterPro" id="IPR036250">
    <property type="entry name" value="AcylCo_DH-like_C"/>
</dbReference>
<dbReference type="InterPro" id="IPR013107">
    <property type="entry name" value="Acyl-CoA_DH_C"/>
</dbReference>
<dbReference type="SUPFAM" id="SSF56645">
    <property type="entry name" value="Acyl-CoA dehydrogenase NM domain-like"/>
    <property type="match status" value="1"/>
</dbReference>
<dbReference type="Pfam" id="PF08028">
    <property type="entry name" value="Acyl-CoA_dh_2"/>
    <property type="match status" value="1"/>
</dbReference>
<sequence>MPDAHDAIRAAERAAGVLTAATQQGTERKEAVRRAVAALKSGPALRLDGMPLSTGVEVVRRLARVDGSLAQIPQSHLVFARRFPGHIPAGALIANAQVDGDPEVGITNGLLTGEKRFCTGSAYADLLAVTVSAEPAVAVLIRADAPGVGVTGDWAAMGQSYTASGTVRFDRVDVAQAPRSLRSDALALRHYGAYAQALHAGIDLGLFEGAVSAAYERAGLPRNAGGEDQLLSALVGEVEVELYVARASLSSMLGALDDPSADANEVAEDVTAAKLAIQDAALRTVQRLFEVTGTAGAAGQDPLDRWWRDLRTHTLHDKRRVKLGLLGRRVVTGERIPRNEKLGG</sequence>
<dbReference type="OrthoDB" id="571684at2"/>
<evidence type="ECO:0000256" key="1">
    <source>
        <dbReference type="ARBA" id="ARBA00023002"/>
    </source>
</evidence>
<dbReference type="GO" id="GO:0016712">
    <property type="term" value="F:oxidoreductase activity, acting on paired donors, with incorporation or reduction of molecular oxygen, reduced flavin or flavoprotein as one donor, and incorporation of one atom of oxygen"/>
    <property type="evidence" value="ECO:0007669"/>
    <property type="project" value="TreeGrafter"/>
</dbReference>
<dbReference type="RefSeq" id="WP_108403077.1">
    <property type="nucleotide sequence ID" value="NZ_CP026948.1"/>
</dbReference>
<dbReference type="EMBL" id="CP026948">
    <property type="protein sequence ID" value="AWB83081.1"/>
    <property type="molecule type" value="Genomic_DNA"/>
</dbReference>
<reference evidence="4" key="1">
    <citation type="submission" date="2018-01" db="EMBL/GenBank/DDBJ databases">
        <authorList>
            <person name="Li J."/>
        </authorList>
    </citation>
    <scope>NUCLEOTIDE SEQUENCE [LARGE SCALE GENOMIC DNA]</scope>
    <source>
        <strain evidence="4">2184</strain>
    </source>
</reference>
<evidence type="ECO:0000259" key="2">
    <source>
        <dbReference type="Pfam" id="PF08028"/>
    </source>
</evidence>
<evidence type="ECO:0000313" key="4">
    <source>
        <dbReference type="Proteomes" id="UP000244754"/>
    </source>
</evidence>
<dbReference type="Gene3D" id="2.40.110.10">
    <property type="entry name" value="Butyryl-CoA Dehydrogenase, subunit A, domain 2"/>
    <property type="match status" value="1"/>
</dbReference>
<dbReference type="GO" id="GO:0003995">
    <property type="term" value="F:acyl-CoA dehydrogenase activity"/>
    <property type="evidence" value="ECO:0007669"/>
    <property type="project" value="TreeGrafter"/>
</dbReference>
<keyword evidence="4" id="KW-1185">Reference proteome</keyword>
<evidence type="ECO:0000313" key="3">
    <source>
        <dbReference type="EMBL" id="AWB83081.1"/>
    </source>
</evidence>
<dbReference type="GO" id="GO:0005737">
    <property type="term" value="C:cytoplasm"/>
    <property type="evidence" value="ECO:0007669"/>
    <property type="project" value="TreeGrafter"/>
</dbReference>
<dbReference type="InterPro" id="IPR009100">
    <property type="entry name" value="AcylCoA_DH/oxidase_NM_dom_sf"/>
</dbReference>
<organism evidence="3 4">
    <name type="scientific">Corynebacterium liangguodongii</name>
    <dbReference type="NCBI Taxonomy" id="2079535"/>
    <lineage>
        <taxon>Bacteria</taxon>
        <taxon>Bacillati</taxon>
        <taxon>Actinomycetota</taxon>
        <taxon>Actinomycetes</taxon>
        <taxon>Mycobacteriales</taxon>
        <taxon>Corynebacteriaceae</taxon>
        <taxon>Corynebacterium</taxon>
    </lineage>
</organism>
<proteinExistence type="predicted"/>
<dbReference type="GO" id="GO:0033539">
    <property type="term" value="P:fatty acid beta-oxidation using acyl-CoA dehydrogenase"/>
    <property type="evidence" value="ECO:0007669"/>
    <property type="project" value="TreeGrafter"/>
</dbReference>
<feature type="domain" description="Acyl-CoA dehydrogenase C-terminal" evidence="2">
    <location>
        <begin position="199"/>
        <end position="316"/>
    </location>
</feature>
<dbReference type="PANTHER" id="PTHR48083">
    <property type="entry name" value="MEDIUM-CHAIN SPECIFIC ACYL-COA DEHYDROGENASE, MITOCHONDRIAL-RELATED"/>
    <property type="match status" value="1"/>
</dbReference>
<dbReference type="PANTHER" id="PTHR48083:SF19">
    <property type="entry name" value="FLAVIN-DEPENDENT MONOOXYGENASE, OXYGENASE SUBUNIT HSAA"/>
    <property type="match status" value="1"/>
</dbReference>
<dbReference type="Gene3D" id="1.20.140.10">
    <property type="entry name" value="Butyryl-CoA Dehydrogenase, subunit A, domain 3"/>
    <property type="match status" value="1"/>
</dbReference>
<dbReference type="KEGG" id="clia:C3E79_00050"/>
<dbReference type="AlphaFoldDB" id="A0A2S0WBD2"/>
<dbReference type="SUPFAM" id="SSF47203">
    <property type="entry name" value="Acyl-CoA dehydrogenase C-terminal domain-like"/>
    <property type="match status" value="1"/>
</dbReference>
<dbReference type="Proteomes" id="UP000244754">
    <property type="component" value="Chromosome"/>
</dbReference>
<protein>
    <submittedName>
        <fullName evidence="3">Acyl-CoA dehydrogenase</fullName>
    </submittedName>
</protein>
<dbReference type="InterPro" id="IPR050741">
    <property type="entry name" value="Acyl-CoA_dehydrogenase"/>
</dbReference>
<keyword evidence="1" id="KW-0560">Oxidoreductase</keyword>
<gene>
    <name evidence="3" type="ORF">C3E79_00050</name>
</gene>